<organism evidence="1 2">
    <name type="scientific">Cichorium intybus</name>
    <name type="common">Chicory</name>
    <dbReference type="NCBI Taxonomy" id="13427"/>
    <lineage>
        <taxon>Eukaryota</taxon>
        <taxon>Viridiplantae</taxon>
        <taxon>Streptophyta</taxon>
        <taxon>Embryophyta</taxon>
        <taxon>Tracheophyta</taxon>
        <taxon>Spermatophyta</taxon>
        <taxon>Magnoliopsida</taxon>
        <taxon>eudicotyledons</taxon>
        <taxon>Gunneridae</taxon>
        <taxon>Pentapetalae</taxon>
        <taxon>asterids</taxon>
        <taxon>campanulids</taxon>
        <taxon>Asterales</taxon>
        <taxon>Asteraceae</taxon>
        <taxon>Cichorioideae</taxon>
        <taxon>Cichorieae</taxon>
        <taxon>Cichoriinae</taxon>
        <taxon>Cichorium</taxon>
    </lineage>
</organism>
<comment type="caution">
    <text evidence="1">The sequence shown here is derived from an EMBL/GenBank/DDBJ whole genome shotgun (WGS) entry which is preliminary data.</text>
</comment>
<protein>
    <submittedName>
        <fullName evidence="1">Uncharacterized protein</fullName>
    </submittedName>
</protein>
<name>A0ACB9FAU2_CICIN</name>
<sequence>MAEERFGKVRKKKILKFGGDGEKNGSSQLHVPTILVPEVPQRRCSYFAIDRRIIQDLELDTNRLDYFDVRAFDVFGDDNLTRNGSDGGDGGSRRDRGVAVGPIPETEICSGDTDKKN</sequence>
<gene>
    <name evidence="1" type="ORF">L2E82_18342</name>
</gene>
<proteinExistence type="predicted"/>
<reference evidence="2" key="1">
    <citation type="journal article" date="2022" name="Mol. Ecol. Resour.">
        <title>The genomes of chicory, endive, great burdock and yacon provide insights into Asteraceae palaeo-polyploidization history and plant inulin production.</title>
        <authorList>
            <person name="Fan W."/>
            <person name="Wang S."/>
            <person name="Wang H."/>
            <person name="Wang A."/>
            <person name="Jiang F."/>
            <person name="Liu H."/>
            <person name="Zhao H."/>
            <person name="Xu D."/>
            <person name="Zhang Y."/>
        </authorList>
    </citation>
    <scope>NUCLEOTIDE SEQUENCE [LARGE SCALE GENOMIC DNA]</scope>
    <source>
        <strain evidence="2">cv. Punajuju</strain>
    </source>
</reference>
<keyword evidence="2" id="KW-1185">Reference proteome</keyword>
<dbReference type="Proteomes" id="UP001055811">
    <property type="component" value="Linkage Group LG03"/>
</dbReference>
<evidence type="ECO:0000313" key="1">
    <source>
        <dbReference type="EMBL" id="KAI3767913.1"/>
    </source>
</evidence>
<accession>A0ACB9FAU2</accession>
<dbReference type="EMBL" id="CM042011">
    <property type="protein sequence ID" value="KAI3767913.1"/>
    <property type="molecule type" value="Genomic_DNA"/>
</dbReference>
<reference evidence="1 2" key="2">
    <citation type="journal article" date="2022" name="Mol. Ecol. Resour.">
        <title>The genomes of chicory, endive, great burdock and yacon provide insights into Asteraceae paleo-polyploidization history and plant inulin production.</title>
        <authorList>
            <person name="Fan W."/>
            <person name="Wang S."/>
            <person name="Wang H."/>
            <person name="Wang A."/>
            <person name="Jiang F."/>
            <person name="Liu H."/>
            <person name="Zhao H."/>
            <person name="Xu D."/>
            <person name="Zhang Y."/>
        </authorList>
    </citation>
    <scope>NUCLEOTIDE SEQUENCE [LARGE SCALE GENOMIC DNA]</scope>
    <source>
        <strain evidence="2">cv. Punajuju</strain>
        <tissue evidence="1">Leaves</tissue>
    </source>
</reference>
<evidence type="ECO:0000313" key="2">
    <source>
        <dbReference type="Proteomes" id="UP001055811"/>
    </source>
</evidence>